<reference evidence="4 5" key="1">
    <citation type="submission" date="2019-06" db="EMBL/GenBank/DDBJ databases">
        <title>A chromosomal-level reference genome of Carpinus fangiana (Coryloideae, Betulaceae).</title>
        <authorList>
            <person name="Yang X."/>
            <person name="Wang Z."/>
            <person name="Zhang L."/>
            <person name="Hao G."/>
            <person name="Liu J."/>
            <person name="Yang Y."/>
        </authorList>
    </citation>
    <scope>NUCLEOTIDE SEQUENCE [LARGE SCALE GENOMIC DNA]</scope>
    <source>
        <strain evidence="4">Cfa_2016G</strain>
        <tissue evidence="4">Leaf</tissue>
    </source>
</reference>
<dbReference type="PANTHER" id="PTHR31642:SF289">
    <property type="entry name" value="SPERMIDINE HYDROXYCINNAMOYL TRANSFERASE"/>
    <property type="match status" value="1"/>
</dbReference>
<dbReference type="GO" id="GO:0016747">
    <property type="term" value="F:acyltransferase activity, transferring groups other than amino-acyl groups"/>
    <property type="evidence" value="ECO:0007669"/>
    <property type="project" value="TreeGrafter"/>
</dbReference>
<keyword evidence="5" id="KW-1185">Reference proteome</keyword>
<evidence type="ECO:0000313" key="5">
    <source>
        <dbReference type="Proteomes" id="UP000327013"/>
    </source>
</evidence>
<dbReference type="Proteomes" id="UP000327013">
    <property type="component" value="Chromosome 4"/>
</dbReference>
<evidence type="ECO:0000256" key="2">
    <source>
        <dbReference type="ARBA" id="ARBA00022679"/>
    </source>
</evidence>
<name>A0A660KQH5_9ROSI</name>
<dbReference type="InterPro" id="IPR050317">
    <property type="entry name" value="Plant_Fungal_Acyltransferase"/>
</dbReference>
<evidence type="ECO:0000313" key="4">
    <source>
        <dbReference type="EMBL" id="KAE8037981.1"/>
    </source>
</evidence>
<dbReference type="AlphaFoldDB" id="A0A660KQH5"/>
<accession>A0A660KQH5</accession>
<protein>
    <submittedName>
        <fullName evidence="4">Uncharacterized protein</fullName>
    </submittedName>
</protein>
<dbReference type="InterPro" id="IPR023213">
    <property type="entry name" value="CAT-like_dom_sf"/>
</dbReference>
<evidence type="ECO:0000256" key="3">
    <source>
        <dbReference type="ARBA" id="ARBA00023315"/>
    </source>
</evidence>
<sequence length="455" mass="50677">MITIKSASMIVPSKPTPSGILWLSESDQMMQCTHEPLISIYKPNNVSILPFSSEAMKSSLSRALVHYYPLAGRLRLAEGGRFELDCNAKGAKLVEACSEAEVDDLGDFTPTGAVQDLVPKIDYTTPIEEWPLLLVQVTRFRCGGFCVGTAICHTVVDGWSAASFISSWAKLARGDDLRHDEMPFHDRTMLRSHDQPLMPPRFDHIEFSKPPLLIGSLDTKAEQKKKTSVTLLKITREQVEGLRKNANEISDQTNMVILKRPYTQYEAIASHIWRCASKARACDSRQPTRVRIAVDVRNRLKPSLPQGYFGNAVFITVTSTCLYGELLSKPLSYAAGVIRKATERMTDEYIRSTLDFMTSQENVGSLRINFHVQGNTESSFPGNPNLVIASWIKLPFCGADFGWGKPLYVGPGMLAVEGKSLIMPSPANDGSLIVALCLQTQYMDSFKKFFYEDMI</sequence>
<organism evidence="4 5">
    <name type="scientific">Carpinus fangiana</name>
    <dbReference type="NCBI Taxonomy" id="176857"/>
    <lineage>
        <taxon>Eukaryota</taxon>
        <taxon>Viridiplantae</taxon>
        <taxon>Streptophyta</taxon>
        <taxon>Embryophyta</taxon>
        <taxon>Tracheophyta</taxon>
        <taxon>Spermatophyta</taxon>
        <taxon>Magnoliopsida</taxon>
        <taxon>eudicotyledons</taxon>
        <taxon>Gunneridae</taxon>
        <taxon>Pentapetalae</taxon>
        <taxon>rosids</taxon>
        <taxon>fabids</taxon>
        <taxon>Fagales</taxon>
        <taxon>Betulaceae</taxon>
        <taxon>Carpinus</taxon>
    </lineage>
</organism>
<gene>
    <name evidence="4" type="ORF">FH972_010529</name>
</gene>
<dbReference type="Gene3D" id="3.30.559.10">
    <property type="entry name" value="Chloramphenicol acetyltransferase-like domain"/>
    <property type="match status" value="2"/>
</dbReference>
<dbReference type="PANTHER" id="PTHR31642">
    <property type="entry name" value="TRICHOTHECENE 3-O-ACETYLTRANSFERASE"/>
    <property type="match status" value="1"/>
</dbReference>
<dbReference type="Pfam" id="PF02458">
    <property type="entry name" value="Transferase"/>
    <property type="match status" value="1"/>
</dbReference>
<comment type="similarity">
    <text evidence="1">Belongs to the plant acyltransferase family.</text>
</comment>
<keyword evidence="3" id="KW-0012">Acyltransferase</keyword>
<dbReference type="EMBL" id="CM017324">
    <property type="protein sequence ID" value="KAE8037981.1"/>
    <property type="molecule type" value="Genomic_DNA"/>
</dbReference>
<keyword evidence="2" id="KW-0808">Transferase</keyword>
<dbReference type="FunFam" id="3.30.559.10:FF:000008">
    <property type="entry name" value="Tryptamine hydroxycinnamoyl transferase"/>
    <property type="match status" value="1"/>
</dbReference>
<evidence type="ECO:0000256" key="1">
    <source>
        <dbReference type="ARBA" id="ARBA00009861"/>
    </source>
</evidence>
<dbReference type="OrthoDB" id="671439at2759"/>
<proteinExistence type="inferred from homology"/>